<keyword evidence="1" id="KW-0812">Transmembrane</keyword>
<dbReference type="RefSeq" id="WP_250025223.1">
    <property type="nucleotide sequence ID" value="NZ_CP097330.1"/>
</dbReference>
<name>A0AAE9I7E9_9BURK</name>
<organism evidence="2 3">
    <name type="scientific">Cupriavidus campinensis</name>
    <dbReference type="NCBI Taxonomy" id="151783"/>
    <lineage>
        <taxon>Bacteria</taxon>
        <taxon>Pseudomonadati</taxon>
        <taxon>Pseudomonadota</taxon>
        <taxon>Betaproteobacteria</taxon>
        <taxon>Burkholderiales</taxon>
        <taxon>Burkholderiaceae</taxon>
        <taxon>Cupriavidus</taxon>
    </lineage>
</organism>
<dbReference type="Proteomes" id="UP001056132">
    <property type="component" value="Chromosome 1"/>
</dbReference>
<keyword evidence="1" id="KW-1133">Transmembrane helix</keyword>
<gene>
    <name evidence="2" type="ORF">M5D45_06580</name>
</gene>
<accession>A0AAE9I7E9</accession>
<reference evidence="2" key="2">
    <citation type="submission" date="2022-05" db="EMBL/GenBank/DDBJ databases">
        <authorList>
            <person name="Kunte H.-J."/>
        </authorList>
    </citation>
    <scope>NUCLEOTIDE SEQUENCE</scope>
    <source>
        <strain evidence="2">G5</strain>
    </source>
</reference>
<keyword evidence="1" id="KW-0472">Membrane</keyword>
<evidence type="ECO:0000313" key="3">
    <source>
        <dbReference type="Proteomes" id="UP001056132"/>
    </source>
</evidence>
<evidence type="ECO:0000313" key="2">
    <source>
        <dbReference type="EMBL" id="URF05466.1"/>
    </source>
</evidence>
<reference evidence="2" key="1">
    <citation type="journal article" date="2022" name="Microbiol. Resour. Announc.">
        <title>Genome Sequence of Cupriavidus campinensis Strain G5, a Member of a Bacterial Consortium Capable of Polyethylene Degradation.</title>
        <authorList>
            <person name="Schneider B."/>
            <person name="Pfeiffer F."/>
            <person name="Dyall-Smith M."/>
            <person name="Kunte H.J."/>
        </authorList>
    </citation>
    <scope>NUCLEOTIDE SEQUENCE</scope>
    <source>
        <strain evidence="2">G5</strain>
    </source>
</reference>
<dbReference type="AlphaFoldDB" id="A0AAE9I7E9"/>
<dbReference type="EMBL" id="CP097330">
    <property type="protein sequence ID" value="URF05466.1"/>
    <property type="molecule type" value="Genomic_DNA"/>
</dbReference>
<sequence length="53" mass="5603">MIFGLGLFLIAFALIFSEPSGGGSHDNFLGWVAIVGTLMIVASIALFASRYLP</sequence>
<dbReference type="KEGG" id="ccam:M5D45_06580"/>
<evidence type="ECO:0000256" key="1">
    <source>
        <dbReference type="SAM" id="Phobius"/>
    </source>
</evidence>
<protein>
    <submittedName>
        <fullName evidence="2">Uncharacterized protein</fullName>
    </submittedName>
</protein>
<proteinExistence type="predicted"/>
<feature type="transmembrane region" description="Helical" evidence="1">
    <location>
        <begin position="27"/>
        <end position="48"/>
    </location>
</feature>